<evidence type="ECO:0000313" key="2">
    <source>
        <dbReference type="EMBL" id="KZP19660.1"/>
    </source>
</evidence>
<feature type="compositionally biased region" description="Low complexity" evidence="1">
    <location>
        <begin position="180"/>
        <end position="192"/>
    </location>
</feature>
<feature type="region of interest" description="Disordered" evidence="1">
    <location>
        <begin position="151"/>
        <end position="199"/>
    </location>
</feature>
<protein>
    <submittedName>
        <fullName evidence="2">Uncharacterized protein</fullName>
    </submittedName>
</protein>
<reference evidence="2 3" key="1">
    <citation type="journal article" date="2016" name="Mol. Biol. Evol.">
        <title>Comparative Genomics of Early-Diverging Mushroom-Forming Fungi Provides Insights into the Origins of Lignocellulose Decay Capabilities.</title>
        <authorList>
            <person name="Nagy L.G."/>
            <person name="Riley R."/>
            <person name="Tritt A."/>
            <person name="Adam C."/>
            <person name="Daum C."/>
            <person name="Floudas D."/>
            <person name="Sun H."/>
            <person name="Yadav J.S."/>
            <person name="Pangilinan J."/>
            <person name="Larsson K.H."/>
            <person name="Matsuura K."/>
            <person name="Barry K."/>
            <person name="Labutti K."/>
            <person name="Kuo R."/>
            <person name="Ohm R.A."/>
            <person name="Bhattacharya S.S."/>
            <person name="Shirouzu T."/>
            <person name="Yoshinaga Y."/>
            <person name="Martin F.M."/>
            <person name="Grigoriev I.V."/>
            <person name="Hibbett D.S."/>
        </authorList>
    </citation>
    <scope>NUCLEOTIDE SEQUENCE [LARGE SCALE GENOMIC DNA]</scope>
    <source>
        <strain evidence="2 3">CBS 109695</strain>
    </source>
</reference>
<name>A0A166IC70_9AGAM</name>
<organism evidence="2 3">
    <name type="scientific">Athelia psychrophila</name>
    <dbReference type="NCBI Taxonomy" id="1759441"/>
    <lineage>
        <taxon>Eukaryota</taxon>
        <taxon>Fungi</taxon>
        <taxon>Dikarya</taxon>
        <taxon>Basidiomycota</taxon>
        <taxon>Agaricomycotina</taxon>
        <taxon>Agaricomycetes</taxon>
        <taxon>Agaricomycetidae</taxon>
        <taxon>Atheliales</taxon>
        <taxon>Atheliaceae</taxon>
        <taxon>Athelia</taxon>
    </lineage>
</organism>
<accession>A0A166IC70</accession>
<keyword evidence="3" id="KW-1185">Reference proteome</keyword>
<evidence type="ECO:0000256" key="1">
    <source>
        <dbReference type="SAM" id="MobiDB-lite"/>
    </source>
</evidence>
<gene>
    <name evidence="2" type="ORF">FIBSPDRAFT_892611</name>
</gene>
<proteinExistence type="predicted"/>
<dbReference type="AlphaFoldDB" id="A0A166IC70"/>
<evidence type="ECO:0000313" key="3">
    <source>
        <dbReference type="Proteomes" id="UP000076532"/>
    </source>
</evidence>
<dbReference type="EMBL" id="KV417562">
    <property type="protein sequence ID" value="KZP19660.1"/>
    <property type="molecule type" value="Genomic_DNA"/>
</dbReference>
<sequence length="217" mass="23845">MELNAGKMVQQDSSTPHAEVYNELGVMQEGGEVFILESFPIGHLINDLLDLSGIDILQVVARGGTGQGLRIERIIELGVFMDSAKLAKAVVFSGTQSLLWKSQRRLRDFYDINMLMDKMCVYLYKNNDQPVHAKTEEEILMHTLHPLIEAAELDEQEPLPDKPKTSKGMGKSTELDRQKSSPSSLPTPSISLFKSGPGNPAMGWAGTFTLVAGLATE</sequence>
<dbReference type="Proteomes" id="UP000076532">
    <property type="component" value="Unassembled WGS sequence"/>
</dbReference>